<gene>
    <name evidence="10" type="ordered locus">Os06g0269000</name>
    <name evidence="10" type="ORF">OSNPB_060269000</name>
</gene>
<comment type="similarity">
    <text evidence="2">Belongs to the aromatic acid exporter (TC 2.A.85) family.</text>
</comment>
<dbReference type="EMBL" id="AP014962">
    <property type="protein sequence ID" value="BAS97172.1"/>
    <property type="molecule type" value="Genomic_DNA"/>
</dbReference>
<keyword evidence="11" id="KW-1185">Reference proteome</keyword>
<keyword evidence="5 9" id="KW-1133">Transmembrane helix</keyword>
<dbReference type="SMR" id="A0A0P0WVK8"/>
<evidence type="ECO:0000256" key="2">
    <source>
        <dbReference type="ARBA" id="ARBA00007079"/>
    </source>
</evidence>
<evidence type="ECO:0000256" key="4">
    <source>
        <dbReference type="ARBA" id="ARBA00022692"/>
    </source>
</evidence>
<reference evidence="10 11" key="2">
    <citation type="journal article" date="2013" name="Plant Cell Physiol.">
        <title>Rice Annotation Project Database (RAP-DB): an integrative and interactive database for rice genomics.</title>
        <authorList>
            <person name="Sakai H."/>
            <person name="Lee S.S."/>
            <person name="Tanaka T."/>
            <person name="Numa H."/>
            <person name="Kim J."/>
            <person name="Kawahara Y."/>
            <person name="Wakimoto H."/>
            <person name="Yang C.C."/>
            <person name="Iwamoto M."/>
            <person name="Abe T."/>
            <person name="Yamada Y."/>
            <person name="Muto A."/>
            <person name="Inokuchi H."/>
            <person name="Ikemura T."/>
            <person name="Matsumoto T."/>
            <person name="Sasaki T."/>
            <person name="Itoh T."/>
        </authorList>
    </citation>
    <scope>NUCLEOTIDE SEQUENCE [LARGE SCALE GENOMIC DNA]</scope>
    <source>
        <strain evidence="11">cv. Nipponbare</strain>
    </source>
</reference>
<dbReference type="Pfam" id="PF11744">
    <property type="entry name" value="ALMT"/>
    <property type="match status" value="1"/>
</dbReference>
<name>A0A0P0WVK8_ORYSJ</name>
<feature type="transmembrane region" description="Helical" evidence="9">
    <location>
        <begin position="91"/>
        <end position="110"/>
    </location>
</feature>
<dbReference type="PANTHER" id="PTHR31086">
    <property type="entry name" value="ALUMINUM-ACTIVATED MALATE TRANSPORTER 10"/>
    <property type="match status" value="1"/>
</dbReference>
<dbReference type="AlphaFoldDB" id="A0A0P0WVK8"/>
<reference evidence="10 11" key="3">
    <citation type="journal article" date="2013" name="Rice">
        <title>Improvement of the Oryza sativa Nipponbare reference genome using next generation sequence and optical map data.</title>
        <authorList>
            <person name="Kawahara Y."/>
            <person name="de la Bastide M."/>
            <person name="Hamilton J.P."/>
            <person name="Kanamori H."/>
            <person name="McCombie W.R."/>
            <person name="Ouyang S."/>
            <person name="Schwartz D.C."/>
            <person name="Tanaka T."/>
            <person name="Wu J."/>
            <person name="Zhou S."/>
            <person name="Childs K.L."/>
            <person name="Davidson R.M."/>
            <person name="Lin H."/>
            <person name="Quesada-Ocampo L."/>
            <person name="Vaillancourt B."/>
            <person name="Sakai H."/>
            <person name="Lee S.S."/>
            <person name="Kim J."/>
            <person name="Numa H."/>
            <person name="Itoh T."/>
            <person name="Buell C.R."/>
            <person name="Matsumoto T."/>
        </authorList>
    </citation>
    <scope>NUCLEOTIDE SEQUENCE [LARGE SCALE GENOMIC DNA]</scope>
    <source>
        <strain evidence="11">cv. Nipponbare</strain>
    </source>
</reference>
<feature type="transmembrane region" description="Helical" evidence="9">
    <location>
        <begin position="116"/>
        <end position="139"/>
    </location>
</feature>
<protein>
    <submittedName>
        <fullName evidence="10">Os06g0269000 protein</fullName>
    </submittedName>
</protein>
<dbReference type="GO" id="GO:0016020">
    <property type="term" value="C:membrane"/>
    <property type="evidence" value="ECO:0007669"/>
    <property type="project" value="UniProtKB-SubCell"/>
</dbReference>
<dbReference type="InterPro" id="IPR020966">
    <property type="entry name" value="ALMT"/>
</dbReference>
<keyword evidence="4 9" id="KW-0812">Transmembrane</keyword>
<dbReference type="GO" id="GO:0034220">
    <property type="term" value="P:monoatomic ion transmembrane transport"/>
    <property type="evidence" value="ECO:0007669"/>
    <property type="project" value="UniProtKB-KW"/>
</dbReference>
<evidence type="ECO:0000256" key="6">
    <source>
        <dbReference type="ARBA" id="ARBA00023065"/>
    </source>
</evidence>
<accession>A0A0P0WVK8</accession>
<keyword evidence="3" id="KW-0813">Transport</keyword>
<evidence type="ECO:0000256" key="8">
    <source>
        <dbReference type="ARBA" id="ARBA00023303"/>
    </source>
</evidence>
<evidence type="ECO:0000256" key="9">
    <source>
        <dbReference type="SAM" id="Phobius"/>
    </source>
</evidence>
<evidence type="ECO:0000313" key="11">
    <source>
        <dbReference type="Proteomes" id="UP000059680"/>
    </source>
</evidence>
<proteinExistence type="inferred from homology"/>
<dbReference type="FunCoup" id="A0A0P0WVK8">
    <property type="interactions" value="182"/>
</dbReference>
<dbReference type="GO" id="GO:0015743">
    <property type="term" value="P:malate transport"/>
    <property type="evidence" value="ECO:0007669"/>
    <property type="project" value="InterPro"/>
</dbReference>
<comment type="subcellular location">
    <subcellularLocation>
        <location evidence="1">Membrane</location>
        <topology evidence="1">Multi-pass membrane protein</topology>
    </subcellularLocation>
</comment>
<evidence type="ECO:0000256" key="7">
    <source>
        <dbReference type="ARBA" id="ARBA00023136"/>
    </source>
</evidence>
<dbReference type="PaxDb" id="39947-A0A0P0WVK8"/>
<dbReference type="Proteomes" id="UP000059680">
    <property type="component" value="Chromosome 6"/>
</dbReference>
<sequence>MASARAPPPAQLGSLWSALEDQRGGAHEEELVPFLLSSSSSASWGGLPGAREREKEGLLRRAGAAVERGWGAARAAAEELWALARADPRKAVFAAKVGLALALISLLVFVREPRDIVSHSVWAILTVVVVFEFSIGTYVQYRALGPISSSASSSLGFFAVKVDMLFDGFCAGPTVH</sequence>
<dbReference type="InParanoid" id="A0A0P0WVK8"/>
<dbReference type="STRING" id="39947.A0A0P0WVK8"/>
<keyword evidence="6" id="KW-0406">Ion transport</keyword>
<keyword evidence="8" id="KW-0407">Ion channel</keyword>
<organism evidence="10 11">
    <name type="scientific">Oryza sativa subsp. japonica</name>
    <name type="common">Rice</name>
    <dbReference type="NCBI Taxonomy" id="39947"/>
    <lineage>
        <taxon>Eukaryota</taxon>
        <taxon>Viridiplantae</taxon>
        <taxon>Streptophyta</taxon>
        <taxon>Embryophyta</taxon>
        <taxon>Tracheophyta</taxon>
        <taxon>Spermatophyta</taxon>
        <taxon>Magnoliopsida</taxon>
        <taxon>Liliopsida</taxon>
        <taxon>Poales</taxon>
        <taxon>Poaceae</taxon>
        <taxon>BOP clade</taxon>
        <taxon>Oryzoideae</taxon>
        <taxon>Oryzeae</taxon>
        <taxon>Oryzinae</taxon>
        <taxon>Oryza</taxon>
        <taxon>Oryza sativa</taxon>
    </lineage>
</organism>
<keyword evidence="7 9" id="KW-0472">Membrane</keyword>
<reference evidence="11" key="1">
    <citation type="journal article" date="2005" name="Nature">
        <title>The map-based sequence of the rice genome.</title>
        <authorList>
            <consortium name="International rice genome sequencing project (IRGSP)"/>
            <person name="Matsumoto T."/>
            <person name="Wu J."/>
            <person name="Kanamori H."/>
            <person name="Katayose Y."/>
            <person name="Fujisawa M."/>
            <person name="Namiki N."/>
            <person name="Mizuno H."/>
            <person name="Yamamoto K."/>
            <person name="Antonio B.A."/>
            <person name="Baba T."/>
            <person name="Sakata K."/>
            <person name="Nagamura Y."/>
            <person name="Aoki H."/>
            <person name="Arikawa K."/>
            <person name="Arita K."/>
            <person name="Bito T."/>
            <person name="Chiden Y."/>
            <person name="Fujitsuka N."/>
            <person name="Fukunaka R."/>
            <person name="Hamada M."/>
            <person name="Harada C."/>
            <person name="Hayashi A."/>
            <person name="Hijishita S."/>
            <person name="Honda M."/>
            <person name="Hosokawa S."/>
            <person name="Ichikawa Y."/>
            <person name="Idonuma A."/>
            <person name="Iijima M."/>
            <person name="Ikeda M."/>
            <person name="Ikeno M."/>
            <person name="Ito K."/>
            <person name="Ito S."/>
            <person name="Ito T."/>
            <person name="Ito Y."/>
            <person name="Ito Y."/>
            <person name="Iwabuchi A."/>
            <person name="Kamiya K."/>
            <person name="Karasawa W."/>
            <person name="Kurita K."/>
            <person name="Katagiri S."/>
            <person name="Kikuta A."/>
            <person name="Kobayashi H."/>
            <person name="Kobayashi N."/>
            <person name="Machita K."/>
            <person name="Maehara T."/>
            <person name="Masukawa M."/>
            <person name="Mizubayashi T."/>
            <person name="Mukai Y."/>
            <person name="Nagasaki H."/>
            <person name="Nagata Y."/>
            <person name="Naito S."/>
            <person name="Nakashima M."/>
            <person name="Nakama Y."/>
            <person name="Nakamichi Y."/>
            <person name="Nakamura M."/>
            <person name="Meguro A."/>
            <person name="Negishi M."/>
            <person name="Ohta I."/>
            <person name="Ohta T."/>
            <person name="Okamoto M."/>
            <person name="Ono N."/>
            <person name="Saji S."/>
            <person name="Sakaguchi M."/>
            <person name="Sakai K."/>
            <person name="Shibata M."/>
            <person name="Shimokawa T."/>
            <person name="Song J."/>
            <person name="Takazaki Y."/>
            <person name="Terasawa K."/>
            <person name="Tsugane M."/>
            <person name="Tsuji K."/>
            <person name="Ueda S."/>
            <person name="Waki K."/>
            <person name="Yamagata H."/>
            <person name="Yamamoto M."/>
            <person name="Yamamoto S."/>
            <person name="Yamane H."/>
            <person name="Yoshiki S."/>
            <person name="Yoshihara R."/>
            <person name="Yukawa K."/>
            <person name="Zhong H."/>
            <person name="Yano M."/>
            <person name="Yuan Q."/>
            <person name="Ouyang S."/>
            <person name="Liu J."/>
            <person name="Jones K.M."/>
            <person name="Gansberger K."/>
            <person name="Moffat K."/>
            <person name="Hill J."/>
            <person name="Bera J."/>
            <person name="Fadrosh D."/>
            <person name="Jin S."/>
            <person name="Johri S."/>
            <person name="Kim M."/>
            <person name="Overton L."/>
            <person name="Reardon M."/>
            <person name="Tsitrin T."/>
            <person name="Vuong H."/>
            <person name="Weaver B."/>
            <person name="Ciecko A."/>
            <person name="Tallon L."/>
            <person name="Jackson J."/>
            <person name="Pai G."/>
            <person name="Aken S.V."/>
            <person name="Utterback T."/>
            <person name="Reidmuller S."/>
            <person name="Feldblyum T."/>
            <person name="Hsiao J."/>
            <person name="Zismann V."/>
            <person name="Iobst S."/>
            <person name="de Vazeille A.R."/>
            <person name="Buell C.R."/>
            <person name="Ying K."/>
            <person name="Li Y."/>
            <person name="Lu T."/>
            <person name="Huang Y."/>
            <person name="Zhao Q."/>
            <person name="Feng Q."/>
            <person name="Zhang L."/>
            <person name="Zhu J."/>
            <person name="Weng Q."/>
            <person name="Mu J."/>
            <person name="Lu Y."/>
            <person name="Fan D."/>
            <person name="Liu Y."/>
            <person name="Guan J."/>
            <person name="Zhang Y."/>
            <person name="Yu S."/>
            <person name="Liu X."/>
            <person name="Zhang Y."/>
            <person name="Hong G."/>
            <person name="Han B."/>
            <person name="Choisne N."/>
            <person name="Demange N."/>
            <person name="Orjeda G."/>
            <person name="Samain S."/>
            <person name="Cattolico L."/>
            <person name="Pelletier E."/>
            <person name="Couloux A."/>
            <person name="Segurens B."/>
            <person name="Wincker P."/>
            <person name="D'Hont A."/>
            <person name="Scarpelli C."/>
            <person name="Weissenbach J."/>
            <person name="Salanoubat M."/>
            <person name="Quetier F."/>
            <person name="Yu Y."/>
            <person name="Kim H.R."/>
            <person name="Rambo T."/>
            <person name="Currie J."/>
            <person name="Collura K."/>
            <person name="Luo M."/>
            <person name="Yang T."/>
            <person name="Ammiraju J.S.S."/>
            <person name="Engler F."/>
            <person name="Soderlund C."/>
            <person name="Wing R.A."/>
            <person name="Palmer L.E."/>
            <person name="de la Bastide M."/>
            <person name="Spiegel L."/>
            <person name="Nascimento L."/>
            <person name="Zutavern T."/>
            <person name="O'Shaughnessy A."/>
            <person name="Dike S."/>
            <person name="Dedhia N."/>
            <person name="Preston R."/>
            <person name="Balija V."/>
            <person name="McCombie W.R."/>
            <person name="Chow T."/>
            <person name="Chen H."/>
            <person name="Chung M."/>
            <person name="Chen C."/>
            <person name="Shaw J."/>
            <person name="Wu H."/>
            <person name="Hsiao K."/>
            <person name="Chao Y."/>
            <person name="Chu M."/>
            <person name="Cheng C."/>
            <person name="Hour A."/>
            <person name="Lee P."/>
            <person name="Lin S."/>
            <person name="Lin Y."/>
            <person name="Liou J."/>
            <person name="Liu S."/>
            <person name="Hsing Y."/>
            <person name="Raghuvanshi S."/>
            <person name="Mohanty A."/>
            <person name="Bharti A.K."/>
            <person name="Gaur A."/>
            <person name="Gupta V."/>
            <person name="Kumar D."/>
            <person name="Ravi V."/>
            <person name="Vij S."/>
            <person name="Kapur A."/>
            <person name="Khurana P."/>
            <person name="Khurana P."/>
            <person name="Khurana J.P."/>
            <person name="Tyagi A.K."/>
            <person name="Gaikwad K."/>
            <person name="Singh A."/>
            <person name="Dalal V."/>
            <person name="Srivastava S."/>
            <person name="Dixit A."/>
            <person name="Pal A.K."/>
            <person name="Ghazi I.A."/>
            <person name="Yadav M."/>
            <person name="Pandit A."/>
            <person name="Bhargava A."/>
            <person name="Sureshbabu K."/>
            <person name="Batra K."/>
            <person name="Sharma T.R."/>
            <person name="Mohapatra T."/>
            <person name="Singh N.K."/>
            <person name="Messing J."/>
            <person name="Nelson A.B."/>
            <person name="Fuks G."/>
            <person name="Kavchok S."/>
            <person name="Keizer G."/>
            <person name="Linton E."/>
            <person name="Llaca V."/>
            <person name="Song R."/>
            <person name="Tanyolac B."/>
            <person name="Young S."/>
            <person name="Ho-Il K."/>
            <person name="Hahn J.H."/>
            <person name="Sangsakoo G."/>
            <person name="Vanavichit A."/>
            <person name="de Mattos Luiz.A.T."/>
            <person name="Zimmer P.D."/>
            <person name="Malone G."/>
            <person name="Dellagostin O."/>
            <person name="de Oliveira A.C."/>
            <person name="Bevan M."/>
            <person name="Bancroft I."/>
            <person name="Minx P."/>
            <person name="Cordum H."/>
            <person name="Wilson R."/>
            <person name="Cheng Z."/>
            <person name="Jin W."/>
            <person name="Jiang J."/>
            <person name="Leong S.A."/>
            <person name="Iwama H."/>
            <person name="Gojobori T."/>
            <person name="Itoh T."/>
            <person name="Niimura Y."/>
            <person name="Fujii Y."/>
            <person name="Habara T."/>
            <person name="Sakai H."/>
            <person name="Sato Y."/>
            <person name="Wilson G."/>
            <person name="Kumar K."/>
            <person name="McCouch S."/>
            <person name="Juretic N."/>
            <person name="Hoen D."/>
            <person name="Wright S."/>
            <person name="Bruskiewich R."/>
            <person name="Bureau T."/>
            <person name="Miyao A."/>
            <person name="Hirochika H."/>
            <person name="Nishikawa T."/>
            <person name="Kadowaki K."/>
            <person name="Sugiura M."/>
            <person name="Burr B."/>
            <person name="Sasaki T."/>
        </authorList>
    </citation>
    <scope>NUCLEOTIDE SEQUENCE [LARGE SCALE GENOMIC DNA]</scope>
    <source>
        <strain evidence="11">cv. Nipponbare</strain>
    </source>
</reference>
<evidence type="ECO:0000256" key="1">
    <source>
        <dbReference type="ARBA" id="ARBA00004141"/>
    </source>
</evidence>
<evidence type="ECO:0000313" key="10">
    <source>
        <dbReference type="EMBL" id="BAS97172.1"/>
    </source>
</evidence>
<evidence type="ECO:0000256" key="3">
    <source>
        <dbReference type="ARBA" id="ARBA00022448"/>
    </source>
</evidence>
<evidence type="ECO:0000256" key="5">
    <source>
        <dbReference type="ARBA" id="ARBA00022989"/>
    </source>
</evidence>